<sequence length="65" mass="7494">MPIYVVVSLEGEETRNVFVGTDKDQVLAMKPEDYENSSALFVEIWEDGQQVDEFRLPLADEEQED</sequence>
<name>A0AA96LB78_9BACL</name>
<dbReference type="RefSeq" id="WP_315603779.1">
    <property type="nucleotide sequence ID" value="NZ_CP130318.1"/>
</dbReference>
<gene>
    <name evidence="1" type="ORF">MJA45_20610</name>
</gene>
<evidence type="ECO:0000313" key="2">
    <source>
        <dbReference type="Proteomes" id="UP001305702"/>
    </source>
</evidence>
<reference evidence="1 2" key="1">
    <citation type="submission" date="2022-02" db="EMBL/GenBank/DDBJ databases">
        <title>Paenibacillus sp. MBLB1776 Whole Genome Shotgun Sequencing.</title>
        <authorList>
            <person name="Hwang C.Y."/>
            <person name="Cho E.-S."/>
            <person name="Seo M.-J."/>
        </authorList>
    </citation>
    <scope>NUCLEOTIDE SEQUENCE [LARGE SCALE GENOMIC DNA]</scope>
    <source>
        <strain evidence="1 2">MBLB1776</strain>
    </source>
</reference>
<proteinExistence type="predicted"/>
<dbReference type="AlphaFoldDB" id="A0AA96LB78"/>
<evidence type="ECO:0000313" key="1">
    <source>
        <dbReference type="EMBL" id="WNQ10005.1"/>
    </source>
</evidence>
<protein>
    <submittedName>
        <fullName evidence="1">Uncharacterized protein</fullName>
    </submittedName>
</protein>
<keyword evidence="2" id="KW-1185">Reference proteome</keyword>
<dbReference type="KEGG" id="paun:MJA45_20610"/>
<dbReference type="EMBL" id="CP130318">
    <property type="protein sequence ID" value="WNQ10005.1"/>
    <property type="molecule type" value="Genomic_DNA"/>
</dbReference>
<accession>A0AA96LB78</accession>
<dbReference type="Proteomes" id="UP001305702">
    <property type="component" value="Chromosome"/>
</dbReference>
<organism evidence="1 2">
    <name type="scientific">Paenibacillus aurantius</name>
    <dbReference type="NCBI Taxonomy" id="2918900"/>
    <lineage>
        <taxon>Bacteria</taxon>
        <taxon>Bacillati</taxon>
        <taxon>Bacillota</taxon>
        <taxon>Bacilli</taxon>
        <taxon>Bacillales</taxon>
        <taxon>Paenibacillaceae</taxon>
        <taxon>Paenibacillus</taxon>
    </lineage>
</organism>